<keyword evidence="3" id="KW-1185">Reference proteome</keyword>
<dbReference type="PANTHER" id="PTHR22870:SF408">
    <property type="entry name" value="OS09G0560450 PROTEIN"/>
    <property type="match status" value="1"/>
</dbReference>
<dbReference type="InterPro" id="IPR051210">
    <property type="entry name" value="Ub_ligase/GEF_domain"/>
</dbReference>
<dbReference type="Gene3D" id="2.130.10.30">
    <property type="entry name" value="Regulator of chromosome condensation 1/beta-lactamase-inhibitor protein II"/>
    <property type="match status" value="2"/>
</dbReference>
<dbReference type="RefSeq" id="WP_377822467.1">
    <property type="nucleotide sequence ID" value="NZ_JBHSWJ010000002.1"/>
</dbReference>
<name>A0ABW2ATF5_9MICO</name>
<gene>
    <name evidence="2" type="ORF">ACFQBT_10275</name>
</gene>
<dbReference type="InterPro" id="IPR009091">
    <property type="entry name" value="RCC1/BLIP-II"/>
</dbReference>
<sequence>MSSRPVRSLVLLLSFVLWSSFAQMLPARASAAMPRVSTAAVQPWSGFTLLPTAQRILDTRTGSRPVAGATTAVDIRGRAIPGNPSLSSATAVIVNLTAVDAAGSGSVSAFPDGQSSVTTSNLNVYPGRTVANQAVVPVGSDGKIAVRASTGAHLIVDLIGYADATTAYHAVTPVRALDTRSGRQPSAGSVSTVALSGRHGIPAAGVAAAVVNVTAVNPARAGYLQVYPGSQRPTTSTVNYSAGRTTAGMTIVPMGTDGRISLYTSAASHQLVDVVGWIPARSTYRPLSSARIVDTRSGLGGQHGAVAAGGTLTISLGGAGGLPTQFNAVEVNVTAVGAQRNGWVGITPDRGAATTSTLNLIAGSTVSNSTTLSSADRVYVHTTAATDFVVDVVGYWATPSDPDVVSGGAHACALSPAGSVSCWGAGESGQLGTGSLGDQTRAVDVRAAGGASALAAGRAHTCAIANGSVLCWGANNHGQLGNGGHTNSSLPVKVSGITQARELAAGGDETCAIQSTTMYCWGAGTRGQLGNAARTDSSTPVAVRGLPADQLLAAVRVGSNFACAIMDQAQYFPDRASVNLYCWGAGNTGQLGNGTSLDASTPQFLGTRDVSLNADWSTQLSSGGASSCFVEDSDAVLCWGAGSLGQLGDGATSASTTPVAASIGDQDPYAVTVGAQHACAIFFGGGSVRCWGEGTRGQIGDGGSTTRLLPTEVPGQLARRIAAGTSFTCALHADGTVDCWGAGDRGQLGNGGTADSPSPVAVQGLS</sequence>
<protein>
    <submittedName>
        <fullName evidence="2">RCC1 domain-containing protein</fullName>
    </submittedName>
</protein>
<reference evidence="3" key="1">
    <citation type="journal article" date="2019" name="Int. J. Syst. Evol. Microbiol.">
        <title>The Global Catalogue of Microorganisms (GCM) 10K type strain sequencing project: providing services to taxonomists for standard genome sequencing and annotation.</title>
        <authorList>
            <consortium name="The Broad Institute Genomics Platform"/>
            <consortium name="The Broad Institute Genome Sequencing Center for Infectious Disease"/>
            <person name="Wu L."/>
            <person name="Ma J."/>
        </authorList>
    </citation>
    <scope>NUCLEOTIDE SEQUENCE [LARGE SCALE GENOMIC DNA]</scope>
    <source>
        <strain evidence="3">NBRC 106593</strain>
    </source>
</reference>
<organism evidence="2 3">
    <name type="scientific">Branchiibius cervicis</name>
    <dbReference type="NCBI Taxonomy" id="908252"/>
    <lineage>
        <taxon>Bacteria</taxon>
        <taxon>Bacillati</taxon>
        <taxon>Actinomycetota</taxon>
        <taxon>Actinomycetes</taxon>
        <taxon>Micrococcales</taxon>
        <taxon>Dermacoccaceae</taxon>
        <taxon>Branchiibius</taxon>
    </lineage>
</organism>
<proteinExistence type="predicted"/>
<accession>A0ABW2ATF5</accession>
<evidence type="ECO:0000313" key="2">
    <source>
        <dbReference type="EMBL" id="MFC6714175.1"/>
    </source>
</evidence>
<comment type="caution">
    <text evidence="2">The sequence shown here is derived from an EMBL/GenBank/DDBJ whole genome shotgun (WGS) entry which is preliminary data.</text>
</comment>
<dbReference type="SUPFAM" id="SSF50985">
    <property type="entry name" value="RCC1/BLIP-II"/>
    <property type="match status" value="1"/>
</dbReference>
<evidence type="ECO:0000313" key="3">
    <source>
        <dbReference type="Proteomes" id="UP001596356"/>
    </source>
</evidence>
<dbReference type="InterPro" id="IPR000408">
    <property type="entry name" value="Reg_chr_condens"/>
</dbReference>
<dbReference type="EMBL" id="JBHSWJ010000002">
    <property type="protein sequence ID" value="MFC6714175.1"/>
    <property type="molecule type" value="Genomic_DNA"/>
</dbReference>
<dbReference type="Proteomes" id="UP001596356">
    <property type="component" value="Unassembled WGS sequence"/>
</dbReference>
<dbReference type="PANTHER" id="PTHR22870">
    <property type="entry name" value="REGULATOR OF CHROMOSOME CONDENSATION"/>
    <property type="match status" value="1"/>
</dbReference>
<dbReference type="Pfam" id="PF13540">
    <property type="entry name" value="RCC1_2"/>
    <property type="match status" value="1"/>
</dbReference>
<dbReference type="PRINTS" id="PR00633">
    <property type="entry name" value="RCCNDNSATION"/>
</dbReference>
<dbReference type="PROSITE" id="PS50012">
    <property type="entry name" value="RCC1_3"/>
    <property type="match status" value="7"/>
</dbReference>
<keyword evidence="1" id="KW-0677">Repeat</keyword>
<evidence type="ECO:0000256" key="1">
    <source>
        <dbReference type="ARBA" id="ARBA00022737"/>
    </source>
</evidence>
<dbReference type="Pfam" id="PF00415">
    <property type="entry name" value="RCC1"/>
    <property type="match status" value="4"/>
</dbReference>